<evidence type="ECO:0000256" key="1">
    <source>
        <dbReference type="SAM" id="Phobius"/>
    </source>
</evidence>
<gene>
    <name evidence="2" type="ORF">ADH66_07535</name>
    <name evidence="3" type="ORF">I5Q82_17585</name>
</gene>
<dbReference type="EMBL" id="CP065321">
    <property type="protein sequence ID" value="QQR29810.1"/>
    <property type="molecule type" value="Genomic_DNA"/>
</dbReference>
<protein>
    <recommendedName>
        <fullName evidence="6">Stage III sporulation protein AG</fullName>
    </recommendedName>
</protein>
<feature type="transmembrane region" description="Helical" evidence="1">
    <location>
        <begin position="29"/>
        <end position="46"/>
    </location>
</feature>
<keyword evidence="1" id="KW-1133">Transmembrane helix</keyword>
<keyword evidence="1" id="KW-0472">Membrane</keyword>
<dbReference type="Proteomes" id="UP000196710">
    <property type="component" value="Chromosome"/>
</dbReference>
<evidence type="ECO:0000313" key="2">
    <source>
        <dbReference type="EMBL" id="ASB40526.1"/>
    </source>
</evidence>
<organism evidence="3 5">
    <name type="scientific">Acutalibacter muris</name>
    <dbReference type="NCBI Taxonomy" id="1796620"/>
    <lineage>
        <taxon>Bacteria</taxon>
        <taxon>Bacillati</taxon>
        <taxon>Bacillota</taxon>
        <taxon>Clostridia</taxon>
        <taxon>Eubacteriales</taxon>
        <taxon>Acutalibacteraceae</taxon>
        <taxon>Acutalibacter</taxon>
    </lineage>
</organism>
<reference evidence="3 5" key="3">
    <citation type="submission" date="2020-11" db="EMBL/GenBank/DDBJ databases">
        <title>Closed and high quality bacterial genomes of the OMM12 community.</title>
        <authorList>
            <person name="Marbouty M."/>
            <person name="Lamy-Besnier Q."/>
            <person name="Debarbieux L."/>
            <person name="Koszul R."/>
        </authorList>
    </citation>
    <scope>NUCLEOTIDE SEQUENCE [LARGE SCALE GENOMIC DNA]</scope>
    <source>
        <strain evidence="3 5">KB18</strain>
    </source>
</reference>
<dbReference type="Proteomes" id="UP000596035">
    <property type="component" value="Chromosome"/>
</dbReference>
<accession>A0A1Z2XQ16</accession>
<dbReference type="EMBL" id="CP021422">
    <property type="protein sequence ID" value="ASB40526.1"/>
    <property type="molecule type" value="Genomic_DNA"/>
</dbReference>
<sequence>MGLDKLGFKTPELGKLKGWLQNAAKDRRLVRAAVILGMAGIVLIWLSSLSPREEPAAEAPESSSPQVTGSQYRQELEEDLCRIVRAVTGEQNPQVMITLEDSGSGVYAADSREGGGQRESSYVIIKDNGGSEHGLALEQRQPRVQGAVIVSRAAGDPAVREKLVNAARALLGVSAGRVCVVDGAE</sequence>
<reference evidence="4" key="2">
    <citation type="submission" date="2017-05" db="EMBL/GenBank/DDBJ databases">
        <title>Improved OligoMM genomes.</title>
        <authorList>
            <person name="Garzetti D."/>
        </authorList>
    </citation>
    <scope>NUCLEOTIDE SEQUENCE [LARGE SCALE GENOMIC DNA]</scope>
    <source>
        <strain evidence="4">KB18</strain>
    </source>
</reference>
<evidence type="ECO:0000313" key="5">
    <source>
        <dbReference type="Proteomes" id="UP000596035"/>
    </source>
</evidence>
<evidence type="ECO:0008006" key="6">
    <source>
        <dbReference type="Google" id="ProtNLM"/>
    </source>
</evidence>
<evidence type="ECO:0000313" key="3">
    <source>
        <dbReference type="EMBL" id="QQR29810.1"/>
    </source>
</evidence>
<dbReference type="RefSeq" id="WP_066533866.1">
    <property type="nucleotide sequence ID" value="NZ_CAQHGX010000014.1"/>
</dbReference>
<dbReference type="AlphaFoldDB" id="A0A1Z2XQ16"/>
<name>A0A1Z2XQ16_9FIRM</name>
<keyword evidence="4" id="KW-1185">Reference proteome</keyword>
<keyword evidence="1" id="KW-0812">Transmembrane</keyword>
<reference evidence="2" key="1">
    <citation type="journal article" date="2017" name="Genome Announc.">
        <title>High-Quality Whole-Genome Sequences of the Oligo-Mouse-Microbiota Bacterial Community.</title>
        <authorList>
            <person name="Garzetti D."/>
            <person name="Brugiroux S."/>
            <person name="Bunk B."/>
            <person name="Pukall R."/>
            <person name="McCoy K.D."/>
            <person name="Macpherson A.J."/>
            <person name="Stecher B."/>
        </authorList>
    </citation>
    <scope>NUCLEOTIDE SEQUENCE</scope>
    <source>
        <strain evidence="2">KB18</strain>
    </source>
</reference>
<evidence type="ECO:0000313" key="4">
    <source>
        <dbReference type="Proteomes" id="UP000196710"/>
    </source>
</evidence>
<dbReference type="KEGG" id="amur:ADH66_07535"/>
<proteinExistence type="predicted"/>